<keyword evidence="1" id="KW-1185">Reference proteome</keyword>
<dbReference type="WBParaSite" id="nRc.2.0.1.t12623-RA">
    <property type="protein sequence ID" value="nRc.2.0.1.t12623-RA"/>
    <property type="gene ID" value="nRc.2.0.1.g12623"/>
</dbReference>
<dbReference type="AlphaFoldDB" id="A0A915IFP0"/>
<evidence type="ECO:0000313" key="2">
    <source>
        <dbReference type="WBParaSite" id="nRc.2.0.1.t12623-RA"/>
    </source>
</evidence>
<sequence>MLKILNRSIAYSCTFDYHCCHNEACSDGKCGPRSDESERHLKFITCLYSYHCPSEYVCTMWVLSDGGLHRKFHCHHYIGLKLHTISPKRSLTPNQDNISTKFFLKTEFIGVAAYSISCYSNNEFGCT</sequence>
<protein>
    <submittedName>
        <fullName evidence="2">Uncharacterized protein</fullName>
    </submittedName>
</protein>
<evidence type="ECO:0000313" key="1">
    <source>
        <dbReference type="Proteomes" id="UP000887565"/>
    </source>
</evidence>
<proteinExistence type="predicted"/>
<accession>A0A915IFP0</accession>
<name>A0A915IFP0_ROMCU</name>
<reference evidence="2" key="1">
    <citation type="submission" date="2022-11" db="UniProtKB">
        <authorList>
            <consortium name="WormBaseParasite"/>
        </authorList>
    </citation>
    <scope>IDENTIFICATION</scope>
</reference>
<organism evidence="1 2">
    <name type="scientific">Romanomermis culicivorax</name>
    <name type="common">Nematode worm</name>
    <dbReference type="NCBI Taxonomy" id="13658"/>
    <lineage>
        <taxon>Eukaryota</taxon>
        <taxon>Metazoa</taxon>
        <taxon>Ecdysozoa</taxon>
        <taxon>Nematoda</taxon>
        <taxon>Enoplea</taxon>
        <taxon>Dorylaimia</taxon>
        <taxon>Mermithida</taxon>
        <taxon>Mermithoidea</taxon>
        <taxon>Mermithidae</taxon>
        <taxon>Romanomermis</taxon>
    </lineage>
</organism>
<dbReference type="Proteomes" id="UP000887565">
    <property type="component" value="Unplaced"/>
</dbReference>